<dbReference type="Proteomes" id="UP000073601">
    <property type="component" value="Unassembled WGS sequence"/>
</dbReference>
<feature type="region of interest" description="Disordered" evidence="1">
    <location>
        <begin position="1"/>
        <end position="35"/>
    </location>
</feature>
<dbReference type="InterPro" id="IPR035890">
    <property type="entry name" value="Anti-sigma-28_factor_FlgM_sf"/>
</dbReference>
<feature type="compositionally biased region" description="Polar residues" evidence="1">
    <location>
        <begin position="12"/>
        <end position="21"/>
    </location>
</feature>
<dbReference type="AlphaFoldDB" id="A0A128FC90"/>
<organism evidence="2 3">
    <name type="scientific">Grimontia marina</name>
    <dbReference type="NCBI Taxonomy" id="646534"/>
    <lineage>
        <taxon>Bacteria</taxon>
        <taxon>Pseudomonadati</taxon>
        <taxon>Pseudomonadota</taxon>
        <taxon>Gammaproteobacteria</taxon>
        <taxon>Vibrionales</taxon>
        <taxon>Vibrionaceae</taxon>
        <taxon>Grimontia</taxon>
    </lineage>
</organism>
<protein>
    <submittedName>
        <fullName evidence="2">Anti-sigma-28 factor, FlgM</fullName>
    </submittedName>
</protein>
<dbReference type="SUPFAM" id="SSF101498">
    <property type="entry name" value="Anti-sigma factor FlgM"/>
    <property type="match status" value="1"/>
</dbReference>
<proteinExistence type="predicted"/>
<dbReference type="NCBIfam" id="TIGR03824">
    <property type="entry name" value="FlgM_jcvi"/>
    <property type="match status" value="1"/>
</dbReference>
<dbReference type="InterPro" id="IPR007412">
    <property type="entry name" value="FlgM"/>
</dbReference>
<evidence type="ECO:0000256" key="1">
    <source>
        <dbReference type="SAM" id="MobiDB-lite"/>
    </source>
</evidence>
<dbReference type="OrthoDB" id="6401214at2"/>
<dbReference type="EMBL" id="FIZY01000027">
    <property type="protein sequence ID" value="CZF84110.1"/>
    <property type="molecule type" value="Genomic_DNA"/>
</dbReference>
<gene>
    <name evidence="2" type="ORF">GMA8713_02959</name>
</gene>
<name>A0A128FC90_9GAMM</name>
<dbReference type="GO" id="GO:0045892">
    <property type="term" value="P:negative regulation of DNA-templated transcription"/>
    <property type="evidence" value="ECO:0007669"/>
    <property type="project" value="InterPro"/>
</dbReference>
<evidence type="ECO:0000313" key="3">
    <source>
        <dbReference type="Proteomes" id="UP000073601"/>
    </source>
</evidence>
<keyword evidence="3" id="KW-1185">Reference proteome</keyword>
<sequence>MKIDKVAGGHVNHTNLSQTAPKSPETPVRPSVSETHINTNTAAIEKAQQDMGKLPNVDMAKVEQIRSALQRGELGLDMLALSQAVMKFHTGHE</sequence>
<reference evidence="3" key="1">
    <citation type="submission" date="2016-02" db="EMBL/GenBank/DDBJ databases">
        <authorList>
            <person name="Rodrigo-Torres Lidia"/>
            <person name="Arahal R.David."/>
        </authorList>
    </citation>
    <scope>NUCLEOTIDE SEQUENCE [LARGE SCALE GENOMIC DNA]</scope>
    <source>
        <strain evidence="3">CECT 8713</strain>
    </source>
</reference>
<accession>A0A128FC90</accession>
<dbReference type="RefSeq" id="WP_062711280.1">
    <property type="nucleotide sequence ID" value="NZ_CAWRCI010000027.1"/>
</dbReference>
<evidence type="ECO:0000313" key="2">
    <source>
        <dbReference type="EMBL" id="CZF84110.1"/>
    </source>
</evidence>